<proteinExistence type="inferred from homology"/>
<dbReference type="EMBL" id="HBIX01031240">
    <property type="protein sequence ID" value="CAE0727942.1"/>
    <property type="molecule type" value="Transcribed_RNA"/>
</dbReference>
<dbReference type="InterPro" id="IPR002067">
    <property type="entry name" value="MCP"/>
</dbReference>
<comment type="subcellular location">
    <subcellularLocation>
        <location evidence="1">Membrane</location>
        <topology evidence="1">Multi-pass membrane protein</topology>
    </subcellularLocation>
</comment>
<dbReference type="InterPro" id="IPR018108">
    <property type="entry name" value="MCP_transmembrane"/>
</dbReference>
<evidence type="ECO:0000256" key="1">
    <source>
        <dbReference type="ARBA" id="ARBA00004141"/>
    </source>
</evidence>
<dbReference type="AlphaFoldDB" id="A0A7S4AV27"/>
<gene>
    <name evidence="8" type="ORF">PAUS00366_LOCUS20726</name>
</gene>
<dbReference type="GO" id="GO:0016020">
    <property type="term" value="C:membrane"/>
    <property type="evidence" value="ECO:0007669"/>
    <property type="project" value="UniProtKB-SubCell"/>
</dbReference>
<dbReference type="PROSITE" id="PS50920">
    <property type="entry name" value="SOLCAR"/>
    <property type="match status" value="3"/>
</dbReference>
<evidence type="ECO:0000256" key="3">
    <source>
        <dbReference type="ARBA" id="ARBA00022692"/>
    </source>
</evidence>
<dbReference type="Gene3D" id="1.50.40.10">
    <property type="entry name" value="Mitochondrial carrier domain"/>
    <property type="match status" value="1"/>
</dbReference>
<evidence type="ECO:0000256" key="4">
    <source>
        <dbReference type="ARBA" id="ARBA00022737"/>
    </source>
</evidence>
<dbReference type="PRINTS" id="PR00926">
    <property type="entry name" value="MITOCARRIER"/>
</dbReference>
<reference evidence="8" key="1">
    <citation type="submission" date="2021-01" db="EMBL/GenBank/DDBJ databases">
        <authorList>
            <person name="Corre E."/>
            <person name="Pelletier E."/>
            <person name="Niang G."/>
            <person name="Scheremetjew M."/>
            <person name="Finn R."/>
            <person name="Kale V."/>
            <person name="Holt S."/>
            <person name="Cochrane G."/>
            <person name="Meng A."/>
            <person name="Brown T."/>
            <person name="Cohen L."/>
        </authorList>
    </citation>
    <scope>NUCLEOTIDE SEQUENCE</scope>
    <source>
        <strain evidence="8">10249 10 AB</strain>
    </source>
</reference>
<dbReference type="InterPro" id="IPR023395">
    <property type="entry name" value="MCP_dom_sf"/>
</dbReference>
<dbReference type="SUPFAM" id="SSF103506">
    <property type="entry name" value="Mitochondrial carrier"/>
    <property type="match status" value="1"/>
</dbReference>
<evidence type="ECO:0000313" key="8">
    <source>
        <dbReference type="EMBL" id="CAE0727942.1"/>
    </source>
</evidence>
<name>A0A7S4AV27_9STRA</name>
<comment type="similarity">
    <text evidence="7">Belongs to the mitochondrial carrier (TC 2.A.29) family.</text>
</comment>
<feature type="repeat" description="Solcar" evidence="6">
    <location>
        <begin position="233"/>
        <end position="318"/>
    </location>
</feature>
<evidence type="ECO:0000256" key="5">
    <source>
        <dbReference type="ARBA" id="ARBA00023136"/>
    </source>
</evidence>
<feature type="repeat" description="Solcar" evidence="6">
    <location>
        <begin position="19"/>
        <end position="101"/>
    </location>
</feature>
<keyword evidence="5 6" id="KW-0472">Membrane</keyword>
<evidence type="ECO:0000256" key="2">
    <source>
        <dbReference type="ARBA" id="ARBA00022448"/>
    </source>
</evidence>
<dbReference type="Pfam" id="PF00153">
    <property type="entry name" value="Mito_carr"/>
    <property type="match status" value="3"/>
</dbReference>
<evidence type="ECO:0000256" key="6">
    <source>
        <dbReference type="PROSITE-ProRule" id="PRU00282"/>
    </source>
</evidence>
<sequence>MGAVQRDHSRAEVAGDMTRRMICGGLAGCIAKTATNPLERIKMLSQTGEHGMKETSIVSLYRNILKNEGISGLWAGNGANLLRIFPSKAVVFSSNDMYQGFFRRLLSSMQGDDSYIHEDPQQRKRLPSTLSFLAGGFAGVSATACTYPLDFARGRIGGKLGSRTSDGALKKEYRGITHTVLLTVREEGFLALYKGVTPTLIGSLPYVGIQFGTVSLLETLFPSSSFSASPAVRKMIFGGLGGVAAGVITYPNDTVRRLLQLQGSRGTTAQYNGYWDCARKIYRAEGLARFYRGAVINIVRMAPNSAVQFGSYELLKQWTSNL</sequence>
<dbReference type="GO" id="GO:0055085">
    <property type="term" value="P:transmembrane transport"/>
    <property type="evidence" value="ECO:0007669"/>
    <property type="project" value="InterPro"/>
</dbReference>
<accession>A0A7S4AV27</accession>
<keyword evidence="3 6" id="KW-0812">Transmembrane</keyword>
<evidence type="ECO:0008006" key="9">
    <source>
        <dbReference type="Google" id="ProtNLM"/>
    </source>
</evidence>
<evidence type="ECO:0000256" key="7">
    <source>
        <dbReference type="RuleBase" id="RU000488"/>
    </source>
</evidence>
<dbReference type="PANTHER" id="PTHR24089">
    <property type="entry name" value="SOLUTE CARRIER FAMILY 25"/>
    <property type="match status" value="1"/>
</dbReference>
<protein>
    <recommendedName>
        <fullName evidence="9">ADP,ATP carrier protein</fullName>
    </recommendedName>
</protein>
<keyword evidence="4" id="KW-0677">Repeat</keyword>
<keyword evidence="2 7" id="KW-0813">Transport</keyword>
<organism evidence="8">
    <name type="scientific">Pseudo-nitzschia australis</name>
    <dbReference type="NCBI Taxonomy" id="44445"/>
    <lineage>
        <taxon>Eukaryota</taxon>
        <taxon>Sar</taxon>
        <taxon>Stramenopiles</taxon>
        <taxon>Ochrophyta</taxon>
        <taxon>Bacillariophyta</taxon>
        <taxon>Bacillariophyceae</taxon>
        <taxon>Bacillariophycidae</taxon>
        <taxon>Bacillariales</taxon>
        <taxon>Bacillariaceae</taxon>
        <taxon>Pseudo-nitzschia</taxon>
    </lineage>
</organism>
<feature type="repeat" description="Solcar" evidence="6">
    <location>
        <begin position="126"/>
        <end position="220"/>
    </location>
</feature>